<evidence type="ECO:0000313" key="2">
    <source>
        <dbReference type="Proteomes" id="UP000199005"/>
    </source>
</evidence>
<organism evidence="1 2">
    <name type="scientific">Azotobacter beijerinckii</name>
    <dbReference type="NCBI Taxonomy" id="170623"/>
    <lineage>
        <taxon>Bacteria</taxon>
        <taxon>Pseudomonadati</taxon>
        <taxon>Pseudomonadota</taxon>
        <taxon>Gammaproteobacteria</taxon>
        <taxon>Pseudomonadales</taxon>
        <taxon>Pseudomonadaceae</taxon>
        <taxon>Azotobacter</taxon>
    </lineage>
</organism>
<dbReference type="STRING" id="170623.SAMN04244579_02420"/>
<dbReference type="AlphaFoldDB" id="A0A1H6USX9"/>
<sequence length="86" mass="9759">MIAISDPIRIEPWNFAPERSNFPTRNLPNRRAEIAREKQLTTLIRENNRSRRTCASKIAEMAKKAGIEVKPLEIEFIAARAGIAIS</sequence>
<name>A0A1H6USX9_9GAMM</name>
<dbReference type="RefSeq" id="WP_090899770.1">
    <property type="nucleotide sequence ID" value="NZ_FNYO01000026.1"/>
</dbReference>
<gene>
    <name evidence="1" type="ORF">SAMN04244579_02420</name>
</gene>
<evidence type="ECO:0000313" key="1">
    <source>
        <dbReference type="EMBL" id="SEI91145.1"/>
    </source>
</evidence>
<protein>
    <submittedName>
        <fullName evidence="1">Uncharacterized protein</fullName>
    </submittedName>
</protein>
<reference evidence="1 2" key="1">
    <citation type="submission" date="2016-10" db="EMBL/GenBank/DDBJ databases">
        <authorList>
            <person name="de Groot N.N."/>
        </authorList>
    </citation>
    <scope>NUCLEOTIDE SEQUENCE [LARGE SCALE GENOMIC DNA]</scope>
    <source>
        <strain evidence="1 2">DSM 1041</strain>
    </source>
</reference>
<dbReference type="Proteomes" id="UP000199005">
    <property type="component" value="Unassembled WGS sequence"/>
</dbReference>
<accession>A0A1H6USX9</accession>
<dbReference type="EMBL" id="FNYO01000026">
    <property type="protein sequence ID" value="SEI91145.1"/>
    <property type="molecule type" value="Genomic_DNA"/>
</dbReference>
<proteinExistence type="predicted"/>